<evidence type="ECO:0000313" key="3">
    <source>
        <dbReference type="Proteomes" id="UP000093000"/>
    </source>
</evidence>
<dbReference type="EMBL" id="LUGH01001044">
    <property type="protein sequence ID" value="OBZ81825.1"/>
    <property type="molecule type" value="Genomic_DNA"/>
</dbReference>
<dbReference type="InParanoid" id="A0A1C7MY78"/>
<dbReference type="OrthoDB" id="5985073at2759"/>
<sequence length="225" mass="25037">MKHTSICTILFVLCSSWMTTMAAPLDKRGIKSCYNNVLITEYWIPKEGDKDMLNDGQLITLSGPKTKALKTVNGKTIAKVSQKTYEKFQMEGTGLLKDGVMVNLDNGKDSFITLDRKKTPYGLGTDSGKLTPWVSVAVNDVKKGTKLYIKKLDGLKLPNGRVHNGCVRVDDEGWSMSGCHIDFFVLQYSAYKDLSNKLPNKLKAVQKNCVIKDYVSSATKKWAVL</sequence>
<reference evidence="2 3" key="1">
    <citation type="submission" date="2016-03" db="EMBL/GenBank/DDBJ databases">
        <title>Choanephora cucurbitarum.</title>
        <authorList>
            <person name="Min B."/>
            <person name="Park H."/>
            <person name="Park J.-H."/>
            <person name="Shin H.-D."/>
            <person name="Choi I.-G."/>
        </authorList>
    </citation>
    <scope>NUCLEOTIDE SEQUENCE [LARGE SCALE GENOMIC DNA]</scope>
    <source>
        <strain evidence="2 3">KUS-F28377</strain>
    </source>
</reference>
<name>A0A1C7MY78_9FUNG</name>
<keyword evidence="3" id="KW-1185">Reference proteome</keyword>
<dbReference type="AlphaFoldDB" id="A0A1C7MY78"/>
<feature type="signal peptide" evidence="1">
    <location>
        <begin position="1"/>
        <end position="22"/>
    </location>
</feature>
<organism evidence="2 3">
    <name type="scientific">Choanephora cucurbitarum</name>
    <dbReference type="NCBI Taxonomy" id="101091"/>
    <lineage>
        <taxon>Eukaryota</taxon>
        <taxon>Fungi</taxon>
        <taxon>Fungi incertae sedis</taxon>
        <taxon>Mucoromycota</taxon>
        <taxon>Mucoromycotina</taxon>
        <taxon>Mucoromycetes</taxon>
        <taxon>Mucorales</taxon>
        <taxon>Mucorineae</taxon>
        <taxon>Choanephoraceae</taxon>
        <taxon>Choanephoroideae</taxon>
        <taxon>Choanephora</taxon>
    </lineage>
</organism>
<proteinExistence type="predicted"/>
<feature type="chain" id="PRO_5008889357" evidence="1">
    <location>
        <begin position="23"/>
        <end position="225"/>
    </location>
</feature>
<protein>
    <submittedName>
        <fullName evidence="2">Uncharacterized protein</fullName>
    </submittedName>
</protein>
<gene>
    <name evidence="2" type="ORF">A0J61_10127</name>
</gene>
<keyword evidence="1" id="KW-0732">Signal</keyword>
<evidence type="ECO:0000256" key="1">
    <source>
        <dbReference type="SAM" id="SignalP"/>
    </source>
</evidence>
<dbReference type="CDD" id="cd22785">
    <property type="entry name" value="DPBB_MltA-like"/>
    <property type="match status" value="1"/>
</dbReference>
<accession>A0A1C7MY78</accession>
<evidence type="ECO:0000313" key="2">
    <source>
        <dbReference type="EMBL" id="OBZ81825.1"/>
    </source>
</evidence>
<dbReference type="Proteomes" id="UP000093000">
    <property type="component" value="Unassembled WGS sequence"/>
</dbReference>
<comment type="caution">
    <text evidence="2">The sequence shown here is derived from an EMBL/GenBank/DDBJ whole genome shotgun (WGS) entry which is preliminary data.</text>
</comment>